<keyword evidence="8" id="KW-1185">Reference proteome</keyword>
<evidence type="ECO:0000256" key="3">
    <source>
        <dbReference type="ARBA" id="ARBA00023027"/>
    </source>
</evidence>
<comment type="similarity">
    <text evidence="1 4">Belongs to the D-isomer specific 2-hydroxyacid dehydrogenase family.</text>
</comment>
<dbReference type="GO" id="GO:0051287">
    <property type="term" value="F:NAD binding"/>
    <property type="evidence" value="ECO:0007669"/>
    <property type="project" value="InterPro"/>
</dbReference>
<feature type="domain" description="D-isomer specific 2-hydroxyacid dehydrogenase catalytic" evidence="5">
    <location>
        <begin position="31"/>
        <end position="306"/>
    </location>
</feature>
<proteinExistence type="inferred from homology"/>
<comment type="caution">
    <text evidence="7">The sequence shown here is derived from an EMBL/GenBank/DDBJ whole genome shotgun (WGS) entry which is preliminary data.</text>
</comment>
<evidence type="ECO:0000259" key="6">
    <source>
        <dbReference type="Pfam" id="PF02826"/>
    </source>
</evidence>
<organism evidence="7 8">
    <name type="scientific">Tetragenococcus halophilus subsp. halophilus</name>
    <dbReference type="NCBI Taxonomy" id="1513897"/>
    <lineage>
        <taxon>Bacteria</taxon>
        <taxon>Bacillati</taxon>
        <taxon>Bacillota</taxon>
        <taxon>Bacilli</taxon>
        <taxon>Lactobacillales</taxon>
        <taxon>Enterococcaceae</taxon>
        <taxon>Tetragenococcus</taxon>
    </lineage>
</organism>
<dbReference type="PANTHER" id="PTHR43333:SF1">
    <property type="entry name" value="D-ISOMER SPECIFIC 2-HYDROXYACID DEHYDROGENASE NAD-BINDING DOMAIN-CONTAINING PROTEIN"/>
    <property type="match status" value="1"/>
</dbReference>
<dbReference type="Gene3D" id="3.40.50.720">
    <property type="entry name" value="NAD(P)-binding Rossmann-like Domain"/>
    <property type="match status" value="2"/>
</dbReference>
<name>A0A2H6CT92_TETHA</name>
<dbReference type="GO" id="GO:0016616">
    <property type="term" value="F:oxidoreductase activity, acting on the CH-OH group of donors, NAD or NADP as acceptor"/>
    <property type="evidence" value="ECO:0007669"/>
    <property type="project" value="InterPro"/>
</dbReference>
<dbReference type="InterPro" id="IPR006140">
    <property type="entry name" value="D-isomer_DH_NAD-bd"/>
</dbReference>
<evidence type="ECO:0000256" key="1">
    <source>
        <dbReference type="ARBA" id="ARBA00005854"/>
    </source>
</evidence>
<dbReference type="Proteomes" id="UP000236214">
    <property type="component" value="Unassembled WGS sequence"/>
</dbReference>
<dbReference type="InterPro" id="IPR036291">
    <property type="entry name" value="NAD(P)-bd_dom_sf"/>
</dbReference>
<reference evidence="7 8" key="1">
    <citation type="submission" date="2016-05" db="EMBL/GenBank/DDBJ databases">
        <title>Whole genome sequencing of Tetragenococcus halophilus subsp. halophilus NISL 7118.</title>
        <authorList>
            <person name="Shiwa Y."/>
            <person name="Nishimura I."/>
            <person name="Yoshikawa H."/>
            <person name="Koyama Y."/>
            <person name="Oguma T."/>
        </authorList>
    </citation>
    <scope>NUCLEOTIDE SEQUENCE [LARGE SCALE GENOMIC DNA]</scope>
    <source>
        <strain evidence="7 8">NISL 7118</strain>
    </source>
</reference>
<dbReference type="AlphaFoldDB" id="A0A2H6CT92"/>
<evidence type="ECO:0000313" key="8">
    <source>
        <dbReference type="Proteomes" id="UP000236214"/>
    </source>
</evidence>
<keyword evidence="3" id="KW-0520">NAD</keyword>
<dbReference type="EMBL" id="BDEC01000036">
    <property type="protein sequence ID" value="GBD68184.1"/>
    <property type="molecule type" value="Genomic_DNA"/>
</dbReference>
<dbReference type="Pfam" id="PF02826">
    <property type="entry name" value="2-Hacid_dh_C"/>
    <property type="match status" value="1"/>
</dbReference>
<accession>A0A2H6CT92</accession>
<dbReference type="InterPro" id="IPR006139">
    <property type="entry name" value="D-isomer_2_OHA_DH_cat_dom"/>
</dbReference>
<dbReference type="SUPFAM" id="SSF51735">
    <property type="entry name" value="NAD(P)-binding Rossmann-fold domains"/>
    <property type="match status" value="1"/>
</dbReference>
<evidence type="ECO:0000256" key="4">
    <source>
        <dbReference type="RuleBase" id="RU003719"/>
    </source>
</evidence>
<protein>
    <submittedName>
        <fullName evidence="7">Putative oxidoreductase</fullName>
    </submittedName>
</protein>
<feature type="domain" description="D-isomer specific 2-hydroxyacid dehydrogenase NAD-binding" evidence="6">
    <location>
        <begin position="106"/>
        <end position="279"/>
    </location>
</feature>
<evidence type="ECO:0000256" key="2">
    <source>
        <dbReference type="ARBA" id="ARBA00023002"/>
    </source>
</evidence>
<sequence>MTKYILSVRPFREEFQQKMKGIDPDYQFVTADGLNEADVWNNVEITIGWRKDWNEKLLFEGTPLKWVHSISAGVDYLPLTKFKDYGIQLTNSSGLHAQSIADHLLAIIFMQSRGIFTAIQNQLTATWDKNADYSYLYDLRVLIVGTGKIGQKLASYLDVFGCKPVGINTNGRSIEHFTETYPLSELNQQASFSDIVINILPLTEDTYHLYNTEFFNSMKTTGTFINVGRGSSVDTEDLYAALKNKDINFAAIDVFEEEPLPSDNELWSLKNILITPHISGYTPHFQKKFMEIFLDDLSSFVNEGKLVENEVSLNSGY</sequence>
<keyword evidence="2 4" id="KW-0560">Oxidoreductase</keyword>
<evidence type="ECO:0000313" key="7">
    <source>
        <dbReference type="EMBL" id="GBD68184.1"/>
    </source>
</evidence>
<dbReference type="SUPFAM" id="SSF52283">
    <property type="entry name" value="Formate/glycerate dehydrogenase catalytic domain-like"/>
    <property type="match status" value="1"/>
</dbReference>
<dbReference type="Pfam" id="PF00389">
    <property type="entry name" value="2-Hacid_dh"/>
    <property type="match status" value="1"/>
</dbReference>
<dbReference type="PANTHER" id="PTHR43333">
    <property type="entry name" value="2-HACID_DH_C DOMAIN-CONTAINING PROTEIN"/>
    <property type="match status" value="1"/>
</dbReference>
<gene>
    <name evidence="7" type="ORF">TEHN7118_0990</name>
</gene>
<dbReference type="CDD" id="cd12155">
    <property type="entry name" value="PGDH_1"/>
    <property type="match status" value="1"/>
</dbReference>
<dbReference type="RefSeq" id="WP_103103439.1">
    <property type="nucleotide sequence ID" value="NZ_BDEC01000036.1"/>
</dbReference>
<evidence type="ECO:0000259" key="5">
    <source>
        <dbReference type="Pfam" id="PF00389"/>
    </source>
</evidence>